<dbReference type="OrthoDB" id="9795776at2"/>
<evidence type="ECO:0000313" key="6">
    <source>
        <dbReference type="Proteomes" id="UP000186890"/>
    </source>
</evidence>
<dbReference type="AlphaFoldDB" id="A0A1Q8E8H6"/>
<dbReference type="Pfam" id="PF01420">
    <property type="entry name" value="Methylase_S"/>
    <property type="match status" value="1"/>
</dbReference>
<accession>A0A1Q8E8H6</accession>
<dbReference type="EMBL" id="MSJM01000003">
    <property type="protein sequence ID" value="OLF48095.1"/>
    <property type="molecule type" value="Genomic_DNA"/>
</dbReference>
<dbReference type="InterPro" id="IPR044946">
    <property type="entry name" value="Restrct_endonuc_typeI_TRD_sf"/>
</dbReference>
<dbReference type="Gene3D" id="3.90.220.20">
    <property type="entry name" value="DNA methylase specificity domains"/>
    <property type="match status" value="1"/>
</dbReference>
<dbReference type="SUPFAM" id="SSF116734">
    <property type="entry name" value="DNA methylase specificity domain"/>
    <property type="match status" value="1"/>
</dbReference>
<organism evidence="5 6">
    <name type="scientific">Streptococcus cuniculi</name>
    <dbReference type="NCBI Taxonomy" id="1432788"/>
    <lineage>
        <taxon>Bacteria</taxon>
        <taxon>Bacillati</taxon>
        <taxon>Bacillota</taxon>
        <taxon>Bacilli</taxon>
        <taxon>Lactobacillales</taxon>
        <taxon>Streptococcaceae</taxon>
        <taxon>Streptococcus</taxon>
    </lineage>
</organism>
<evidence type="ECO:0000256" key="1">
    <source>
        <dbReference type="ARBA" id="ARBA00010923"/>
    </source>
</evidence>
<comment type="similarity">
    <text evidence="1">Belongs to the type-I restriction system S methylase family.</text>
</comment>
<keyword evidence="5" id="KW-0255">Endonuclease</keyword>
<evidence type="ECO:0000256" key="3">
    <source>
        <dbReference type="ARBA" id="ARBA00023125"/>
    </source>
</evidence>
<dbReference type="Gene3D" id="1.10.287.1120">
    <property type="entry name" value="Bipartite methylase S protein"/>
    <property type="match status" value="1"/>
</dbReference>
<proteinExistence type="inferred from homology"/>
<keyword evidence="5" id="KW-0540">Nuclease</keyword>
<comment type="caution">
    <text evidence="5">The sequence shown here is derived from an EMBL/GenBank/DDBJ whole genome shotgun (WGS) entry which is preliminary data.</text>
</comment>
<evidence type="ECO:0000259" key="4">
    <source>
        <dbReference type="Pfam" id="PF01420"/>
    </source>
</evidence>
<reference evidence="6" key="1">
    <citation type="submission" date="2016-12" db="EMBL/GenBank/DDBJ databases">
        <authorList>
            <person name="Gulvik C.A."/>
        </authorList>
    </citation>
    <scope>NUCLEOTIDE SEQUENCE [LARGE SCALE GENOMIC DNA]</scope>
    <source>
        <strain evidence="6">NED12-00049-6B</strain>
    </source>
</reference>
<keyword evidence="2" id="KW-0680">Restriction system</keyword>
<keyword evidence="3" id="KW-0238">DNA-binding</keyword>
<protein>
    <submittedName>
        <fullName evidence="5">Type I restriction endonuclease subunit S</fullName>
    </submittedName>
</protein>
<name>A0A1Q8E8H6_9STRE</name>
<keyword evidence="5" id="KW-0378">Hydrolase</keyword>
<gene>
    <name evidence="5" type="ORF">BU202_03630</name>
</gene>
<dbReference type="GO" id="GO:0003677">
    <property type="term" value="F:DNA binding"/>
    <property type="evidence" value="ECO:0007669"/>
    <property type="project" value="UniProtKB-KW"/>
</dbReference>
<sequence length="157" mass="16967">MGEVADIVAGGDIAKNKLLASGAYPVIANSLNNEGIVGYYSEDYRIEAPAVTVTGRGEVGVAFARKVNFTPVVRLLALKSQCDSDFLANAINQQHIFIESTGVPQLTVPQLSNIRILLPVIPEQTTIGTFFSTLDTLITLHQRECLPNFIYGGKELC</sequence>
<dbReference type="GO" id="GO:0004519">
    <property type="term" value="F:endonuclease activity"/>
    <property type="evidence" value="ECO:0007669"/>
    <property type="project" value="UniProtKB-KW"/>
</dbReference>
<evidence type="ECO:0000256" key="2">
    <source>
        <dbReference type="ARBA" id="ARBA00022747"/>
    </source>
</evidence>
<evidence type="ECO:0000313" key="5">
    <source>
        <dbReference type="EMBL" id="OLF48095.1"/>
    </source>
</evidence>
<feature type="domain" description="Type I restriction modification DNA specificity" evidence="4">
    <location>
        <begin position="2"/>
        <end position="143"/>
    </location>
</feature>
<dbReference type="GO" id="GO:0009307">
    <property type="term" value="P:DNA restriction-modification system"/>
    <property type="evidence" value="ECO:0007669"/>
    <property type="project" value="UniProtKB-KW"/>
</dbReference>
<dbReference type="InterPro" id="IPR000055">
    <property type="entry name" value="Restrct_endonuc_typeI_TRD"/>
</dbReference>
<dbReference type="Proteomes" id="UP000186890">
    <property type="component" value="Unassembled WGS sequence"/>
</dbReference>
<keyword evidence="6" id="KW-1185">Reference proteome</keyword>